<dbReference type="InterPro" id="IPR002575">
    <property type="entry name" value="Aminoglycoside_PTrfase"/>
</dbReference>
<dbReference type="Proteomes" id="UP001237823">
    <property type="component" value="Unassembled WGS sequence"/>
</dbReference>
<dbReference type="SUPFAM" id="SSF56112">
    <property type="entry name" value="Protein kinase-like (PK-like)"/>
    <property type="match status" value="1"/>
</dbReference>
<dbReference type="PANTHER" id="PTHR21310:SF42">
    <property type="entry name" value="BIFUNCTIONAL AAC_APH"/>
    <property type="match status" value="1"/>
</dbReference>
<organism evidence="2 3">
    <name type="scientific">Curtobacterium citri</name>
    <dbReference type="NCBI Taxonomy" id="3055139"/>
    <lineage>
        <taxon>Bacteria</taxon>
        <taxon>Bacillati</taxon>
        <taxon>Actinomycetota</taxon>
        <taxon>Actinomycetes</taxon>
        <taxon>Micrococcales</taxon>
        <taxon>Microbacteriaceae</taxon>
        <taxon>Curtobacterium</taxon>
    </lineage>
</organism>
<dbReference type="InterPro" id="IPR011009">
    <property type="entry name" value="Kinase-like_dom_sf"/>
</dbReference>
<dbReference type="InterPro" id="IPR051678">
    <property type="entry name" value="AGP_Transferase"/>
</dbReference>
<proteinExistence type="predicted"/>
<dbReference type="EMBL" id="JAUCML010000006">
    <property type="protein sequence ID" value="MDM7885605.1"/>
    <property type="molecule type" value="Genomic_DNA"/>
</dbReference>
<keyword evidence="2" id="KW-0808">Transferase</keyword>
<evidence type="ECO:0000313" key="2">
    <source>
        <dbReference type="EMBL" id="MDM7885605.1"/>
    </source>
</evidence>
<accession>A0ABT7T7P9</accession>
<dbReference type="EC" id="2.7.-.-" evidence="2"/>
<dbReference type="CDD" id="cd05155">
    <property type="entry name" value="APH_ChoK_like_1"/>
    <property type="match status" value="1"/>
</dbReference>
<reference evidence="2 3" key="1">
    <citation type="submission" date="2023-06" db="EMBL/GenBank/DDBJ databases">
        <authorList>
            <person name="Feng G."/>
            <person name="Li J."/>
            <person name="Zhu H."/>
        </authorList>
    </citation>
    <scope>NUCLEOTIDE SEQUENCE [LARGE SCALE GENOMIC DNA]</scope>
    <source>
        <strain evidence="2 3">RHCKG23</strain>
    </source>
</reference>
<comment type="caution">
    <text evidence="2">The sequence shown here is derived from an EMBL/GenBank/DDBJ whole genome shotgun (WGS) entry which is preliminary data.</text>
</comment>
<feature type="domain" description="Aminoglycoside phosphotransferase" evidence="1">
    <location>
        <begin position="42"/>
        <end position="270"/>
    </location>
</feature>
<protein>
    <submittedName>
        <fullName evidence="2">Aminoglycoside phosphotransferase family protein</fullName>
        <ecNumber evidence="2">2.7.-.-</ecNumber>
    </submittedName>
</protein>
<evidence type="ECO:0000259" key="1">
    <source>
        <dbReference type="Pfam" id="PF01636"/>
    </source>
</evidence>
<gene>
    <name evidence="2" type="ORF">QUG92_10870</name>
</gene>
<dbReference type="Gene3D" id="3.90.1200.10">
    <property type="match status" value="1"/>
</dbReference>
<dbReference type="PANTHER" id="PTHR21310">
    <property type="entry name" value="AMINOGLYCOSIDE PHOSPHOTRANSFERASE-RELATED-RELATED"/>
    <property type="match status" value="1"/>
</dbReference>
<name>A0ABT7T7P9_9MICO</name>
<keyword evidence="3" id="KW-1185">Reference proteome</keyword>
<dbReference type="GO" id="GO:0016740">
    <property type="term" value="F:transferase activity"/>
    <property type="evidence" value="ECO:0007669"/>
    <property type="project" value="UniProtKB-KW"/>
</dbReference>
<dbReference type="Pfam" id="PF01636">
    <property type="entry name" value="APH"/>
    <property type="match status" value="1"/>
</dbReference>
<dbReference type="RefSeq" id="WP_289459042.1">
    <property type="nucleotide sequence ID" value="NZ_JAUCML010000006.1"/>
</dbReference>
<sequence length="308" mass="33358">MSEAFDLGPAPQRVPVDAQLVATLVARQFPKWRDLPVHPVADDGWDNHTFRLGDALSVRTPSAAAYALAVEKEHRWLPRLAPQLPLPVPVPVATGRPDAGYPFPWSVYRWLAGEPLATAPVADPGRLAEDLAGFLLALRAVDPEGGPGPGLHDWFRGGPLRTFDGLATEALHALRGRVDLDLDLARAVWTDALETPWDGVRTWFHGDLAPGNLLVRDGRLGAVIDFGTCGVGDPACDVAAAWTLFDPAGRQVFRDRLQLDDDTWTRGRGWALWKTLTTVASSTGRDDGTAARSLAVLLGLLEDARSPR</sequence>
<evidence type="ECO:0000313" key="3">
    <source>
        <dbReference type="Proteomes" id="UP001237823"/>
    </source>
</evidence>
<dbReference type="Gene3D" id="3.30.200.20">
    <property type="entry name" value="Phosphorylase Kinase, domain 1"/>
    <property type="match status" value="1"/>
</dbReference>